<sequence length="78" mass="8486">MFQTQFPDSRLNPTEYPPPITRPVQSPDPILDPILDPDLAAQGRIFLPQEGPSLLPQRFSLPSAALTSTSSPAYLPGN</sequence>
<evidence type="ECO:0000313" key="3">
    <source>
        <dbReference type="Proteomes" id="UP000383932"/>
    </source>
</evidence>
<evidence type="ECO:0000313" key="2">
    <source>
        <dbReference type="EMBL" id="KAB5592941.1"/>
    </source>
</evidence>
<protein>
    <submittedName>
        <fullName evidence="2">Uncharacterized protein</fullName>
    </submittedName>
</protein>
<reference evidence="2 3" key="1">
    <citation type="journal article" date="2019" name="Fungal Biol. Biotechnol.">
        <title>Draft genome sequence of fastidious pathogen Ceratobasidium theobromae, which causes vascular-streak dieback in Theobroma cacao.</title>
        <authorList>
            <person name="Ali S.S."/>
            <person name="Asman A."/>
            <person name="Shao J."/>
            <person name="Firmansyah A.P."/>
            <person name="Susilo A.W."/>
            <person name="Rosmana A."/>
            <person name="McMahon P."/>
            <person name="Junaid M."/>
            <person name="Guest D."/>
            <person name="Kheng T.Y."/>
            <person name="Meinhardt L.W."/>
            <person name="Bailey B.A."/>
        </authorList>
    </citation>
    <scope>NUCLEOTIDE SEQUENCE [LARGE SCALE GENOMIC DNA]</scope>
    <source>
        <strain evidence="2 3">CT2</strain>
    </source>
</reference>
<comment type="caution">
    <text evidence="2">The sequence shown here is derived from an EMBL/GenBank/DDBJ whole genome shotgun (WGS) entry which is preliminary data.</text>
</comment>
<proteinExistence type="predicted"/>
<gene>
    <name evidence="2" type="ORF">CTheo_3652</name>
</gene>
<evidence type="ECO:0000256" key="1">
    <source>
        <dbReference type="SAM" id="MobiDB-lite"/>
    </source>
</evidence>
<dbReference type="AlphaFoldDB" id="A0A5N5QN40"/>
<dbReference type="Proteomes" id="UP000383932">
    <property type="component" value="Unassembled WGS sequence"/>
</dbReference>
<feature type="region of interest" description="Disordered" evidence="1">
    <location>
        <begin position="1"/>
        <end position="29"/>
    </location>
</feature>
<accession>A0A5N5QN40</accession>
<name>A0A5N5QN40_9AGAM</name>
<organism evidence="2 3">
    <name type="scientific">Ceratobasidium theobromae</name>
    <dbReference type="NCBI Taxonomy" id="1582974"/>
    <lineage>
        <taxon>Eukaryota</taxon>
        <taxon>Fungi</taxon>
        <taxon>Dikarya</taxon>
        <taxon>Basidiomycota</taxon>
        <taxon>Agaricomycotina</taxon>
        <taxon>Agaricomycetes</taxon>
        <taxon>Cantharellales</taxon>
        <taxon>Ceratobasidiaceae</taxon>
        <taxon>Ceratobasidium</taxon>
    </lineage>
</organism>
<dbReference type="EMBL" id="SSOP01000050">
    <property type="protein sequence ID" value="KAB5592941.1"/>
    <property type="molecule type" value="Genomic_DNA"/>
</dbReference>
<keyword evidence="3" id="KW-1185">Reference proteome</keyword>